<protein>
    <submittedName>
        <fullName evidence="2">Uncharacterized protein</fullName>
    </submittedName>
</protein>
<gene>
    <name evidence="2" type="ORF">AVEN_263769_1</name>
</gene>
<dbReference type="AlphaFoldDB" id="A0A4Y2AS63"/>
<comment type="caution">
    <text evidence="2">The sequence shown here is derived from an EMBL/GenBank/DDBJ whole genome shotgun (WGS) entry which is preliminary data.</text>
</comment>
<feature type="compositionally biased region" description="Acidic residues" evidence="1">
    <location>
        <begin position="33"/>
        <end position="53"/>
    </location>
</feature>
<dbReference type="EMBL" id="BGPR01000029">
    <property type="protein sequence ID" value="GBL82713.1"/>
    <property type="molecule type" value="Genomic_DNA"/>
</dbReference>
<name>A0A4Y2AS63_ARAVE</name>
<evidence type="ECO:0000313" key="3">
    <source>
        <dbReference type="Proteomes" id="UP000499080"/>
    </source>
</evidence>
<proteinExistence type="predicted"/>
<dbReference type="OrthoDB" id="6743905at2759"/>
<organism evidence="2 3">
    <name type="scientific">Araneus ventricosus</name>
    <name type="common">Orbweaver spider</name>
    <name type="synonym">Epeira ventricosa</name>
    <dbReference type="NCBI Taxonomy" id="182803"/>
    <lineage>
        <taxon>Eukaryota</taxon>
        <taxon>Metazoa</taxon>
        <taxon>Ecdysozoa</taxon>
        <taxon>Arthropoda</taxon>
        <taxon>Chelicerata</taxon>
        <taxon>Arachnida</taxon>
        <taxon>Araneae</taxon>
        <taxon>Araneomorphae</taxon>
        <taxon>Entelegynae</taxon>
        <taxon>Araneoidea</taxon>
        <taxon>Araneidae</taxon>
        <taxon>Araneus</taxon>
    </lineage>
</organism>
<keyword evidence="3" id="KW-1185">Reference proteome</keyword>
<evidence type="ECO:0000256" key="1">
    <source>
        <dbReference type="SAM" id="MobiDB-lite"/>
    </source>
</evidence>
<feature type="region of interest" description="Disordered" evidence="1">
    <location>
        <begin position="17"/>
        <end position="58"/>
    </location>
</feature>
<sequence length="139" mass="15991">MISFLYNLNQQLRSSPVIRKKKKSKRQIAESSTEGEDQDEAVTQDDSDVDMEEFMTGKIQQTNEVEATSVMKGRASLKDVLRLKDCSREVGEHVVFRYEGGFFPGKIVSITENGVNNISMQRTFKPWKWTNKSDVMEYL</sequence>
<reference evidence="2 3" key="1">
    <citation type="journal article" date="2019" name="Sci. Rep.">
        <title>Orb-weaving spider Araneus ventricosus genome elucidates the spidroin gene catalogue.</title>
        <authorList>
            <person name="Kono N."/>
            <person name="Nakamura H."/>
            <person name="Ohtoshi R."/>
            <person name="Moran D.A.P."/>
            <person name="Shinohara A."/>
            <person name="Yoshida Y."/>
            <person name="Fujiwara M."/>
            <person name="Mori M."/>
            <person name="Tomita M."/>
            <person name="Arakawa K."/>
        </authorList>
    </citation>
    <scope>NUCLEOTIDE SEQUENCE [LARGE SCALE GENOMIC DNA]</scope>
</reference>
<accession>A0A4Y2AS63</accession>
<dbReference type="Proteomes" id="UP000499080">
    <property type="component" value="Unassembled WGS sequence"/>
</dbReference>
<evidence type="ECO:0000313" key="2">
    <source>
        <dbReference type="EMBL" id="GBL82713.1"/>
    </source>
</evidence>